<evidence type="ECO:0000313" key="3">
    <source>
        <dbReference type="Proteomes" id="UP000011087"/>
    </source>
</evidence>
<dbReference type="EnsemblProtists" id="EKX41727">
    <property type="protein sequence ID" value="EKX41727"/>
    <property type="gene ID" value="GUITHDRAFT_164286"/>
</dbReference>
<dbReference type="AlphaFoldDB" id="L1J082"/>
<sequence>MWGEMVGIAAKGTTAIAVKSRDSEAWHTARYGDPIHETSDGDWKVRIDKMGVTSIRLGVMQMINQTATTGMNWFDRSNVGSVWYIGNGVFTGDQRERSTHTSAVTSGYGEGDVVGVHLRGKLLHFSKNGLDIPGKLQRSGSVYFSVQMCTAGDQVTVLSKSKDTER</sequence>
<reference evidence="3" key="2">
    <citation type="submission" date="2012-11" db="EMBL/GenBank/DDBJ databases">
        <authorList>
            <person name="Kuo A."/>
            <person name="Curtis B.A."/>
            <person name="Tanifuji G."/>
            <person name="Burki F."/>
            <person name="Gruber A."/>
            <person name="Irimia M."/>
            <person name="Maruyama S."/>
            <person name="Arias M.C."/>
            <person name="Ball S.G."/>
            <person name="Gile G.H."/>
            <person name="Hirakawa Y."/>
            <person name="Hopkins J.F."/>
            <person name="Rensing S.A."/>
            <person name="Schmutz J."/>
            <person name="Symeonidi A."/>
            <person name="Elias M."/>
            <person name="Eveleigh R.J."/>
            <person name="Herman E.K."/>
            <person name="Klute M.J."/>
            <person name="Nakayama T."/>
            <person name="Obornik M."/>
            <person name="Reyes-Prieto A."/>
            <person name="Armbrust E.V."/>
            <person name="Aves S.J."/>
            <person name="Beiko R.G."/>
            <person name="Coutinho P."/>
            <person name="Dacks J.B."/>
            <person name="Durnford D.G."/>
            <person name="Fast N.M."/>
            <person name="Green B.R."/>
            <person name="Grisdale C."/>
            <person name="Hempe F."/>
            <person name="Henrissat B."/>
            <person name="Hoppner M.P."/>
            <person name="Ishida K.-I."/>
            <person name="Kim E."/>
            <person name="Koreny L."/>
            <person name="Kroth P.G."/>
            <person name="Liu Y."/>
            <person name="Malik S.-B."/>
            <person name="Maier U.G."/>
            <person name="McRose D."/>
            <person name="Mock T."/>
            <person name="Neilson J.A."/>
            <person name="Onodera N.T."/>
            <person name="Poole A.M."/>
            <person name="Pritham E.J."/>
            <person name="Richards T.A."/>
            <person name="Rocap G."/>
            <person name="Roy S.W."/>
            <person name="Sarai C."/>
            <person name="Schaack S."/>
            <person name="Shirato S."/>
            <person name="Slamovits C.H."/>
            <person name="Spencer D.F."/>
            <person name="Suzuki S."/>
            <person name="Worden A.Z."/>
            <person name="Zauner S."/>
            <person name="Barry K."/>
            <person name="Bell C."/>
            <person name="Bharti A.K."/>
            <person name="Crow J.A."/>
            <person name="Grimwood J."/>
            <person name="Kramer R."/>
            <person name="Lindquist E."/>
            <person name="Lucas S."/>
            <person name="Salamov A."/>
            <person name="McFadden G.I."/>
            <person name="Lane C.E."/>
            <person name="Keeling P.J."/>
            <person name="Gray M.W."/>
            <person name="Grigoriev I.V."/>
            <person name="Archibald J.M."/>
        </authorList>
    </citation>
    <scope>NUCLEOTIDE SEQUENCE</scope>
    <source>
        <strain evidence="3">CCMP2712</strain>
    </source>
</reference>
<dbReference type="GeneID" id="17298402"/>
<dbReference type="HOGENOM" id="CLU_1605843_0_0_1"/>
<reference evidence="1 3" key="1">
    <citation type="journal article" date="2012" name="Nature">
        <title>Algal genomes reveal evolutionary mosaicism and the fate of nucleomorphs.</title>
        <authorList>
            <consortium name="DOE Joint Genome Institute"/>
            <person name="Curtis B.A."/>
            <person name="Tanifuji G."/>
            <person name="Burki F."/>
            <person name="Gruber A."/>
            <person name="Irimia M."/>
            <person name="Maruyama S."/>
            <person name="Arias M.C."/>
            <person name="Ball S.G."/>
            <person name="Gile G.H."/>
            <person name="Hirakawa Y."/>
            <person name="Hopkins J.F."/>
            <person name="Kuo A."/>
            <person name="Rensing S.A."/>
            <person name="Schmutz J."/>
            <person name="Symeonidi A."/>
            <person name="Elias M."/>
            <person name="Eveleigh R.J."/>
            <person name="Herman E.K."/>
            <person name="Klute M.J."/>
            <person name="Nakayama T."/>
            <person name="Obornik M."/>
            <person name="Reyes-Prieto A."/>
            <person name="Armbrust E.V."/>
            <person name="Aves S.J."/>
            <person name="Beiko R.G."/>
            <person name="Coutinho P."/>
            <person name="Dacks J.B."/>
            <person name="Durnford D.G."/>
            <person name="Fast N.M."/>
            <person name="Green B.R."/>
            <person name="Grisdale C.J."/>
            <person name="Hempel F."/>
            <person name="Henrissat B."/>
            <person name="Hoppner M.P."/>
            <person name="Ishida K."/>
            <person name="Kim E."/>
            <person name="Koreny L."/>
            <person name="Kroth P.G."/>
            <person name="Liu Y."/>
            <person name="Malik S.B."/>
            <person name="Maier U.G."/>
            <person name="McRose D."/>
            <person name="Mock T."/>
            <person name="Neilson J.A."/>
            <person name="Onodera N.T."/>
            <person name="Poole A.M."/>
            <person name="Pritham E.J."/>
            <person name="Richards T.A."/>
            <person name="Rocap G."/>
            <person name="Roy S.W."/>
            <person name="Sarai C."/>
            <person name="Schaack S."/>
            <person name="Shirato S."/>
            <person name="Slamovits C.H."/>
            <person name="Spencer D.F."/>
            <person name="Suzuki S."/>
            <person name="Worden A.Z."/>
            <person name="Zauner S."/>
            <person name="Barry K."/>
            <person name="Bell C."/>
            <person name="Bharti A.K."/>
            <person name="Crow J.A."/>
            <person name="Grimwood J."/>
            <person name="Kramer R."/>
            <person name="Lindquist E."/>
            <person name="Lucas S."/>
            <person name="Salamov A."/>
            <person name="McFadden G.I."/>
            <person name="Lane C.E."/>
            <person name="Keeling P.J."/>
            <person name="Gray M.W."/>
            <person name="Grigoriev I.V."/>
            <person name="Archibald J.M."/>
        </authorList>
    </citation>
    <scope>NUCLEOTIDE SEQUENCE</scope>
    <source>
        <strain evidence="1 3">CCMP2712</strain>
    </source>
</reference>
<evidence type="ECO:0008006" key="4">
    <source>
        <dbReference type="Google" id="ProtNLM"/>
    </source>
</evidence>
<dbReference type="EMBL" id="JH993021">
    <property type="protein sequence ID" value="EKX41727.1"/>
    <property type="molecule type" value="Genomic_DNA"/>
</dbReference>
<protein>
    <recommendedName>
        <fullName evidence="4">B30.2/SPRY domain-containing protein</fullName>
    </recommendedName>
</protein>
<name>L1J082_GUITC</name>
<gene>
    <name evidence="1" type="ORF">GUITHDRAFT_164286</name>
</gene>
<evidence type="ECO:0000313" key="2">
    <source>
        <dbReference type="EnsemblProtists" id="EKX41727"/>
    </source>
</evidence>
<reference evidence="2" key="3">
    <citation type="submission" date="2015-06" db="UniProtKB">
        <authorList>
            <consortium name="EnsemblProtists"/>
        </authorList>
    </citation>
    <scope>IDENTIFICATION</scope>
</reference>
<evidence type="ECO:0000313" key="1">
    <source>
        <dbReference type="EMBL" id="EKX41727.1"/>
    </source>
</evidence>
<organism evidence="1">
    <name type="scientific">Guillardia theta (strain CCMP2712)</name>
    <name type="common">Cryptophyte</name>
    <dbReference type="NCBI Taxonomy" id="905079"/>
    <lineage>
        <taxon>Eukaryota</taxon>
        <taxon>Cryptophyceae</taxon>
        <taxon>Pyrenomonadales</taxon>
        <taxon>Geminigeraceae</taxon>
        <taxon>Guillardia</taxon>
    </lineage>
</organism>
<dbReference type="Proteomes" id="UP000011087">
    <property type="component" value="Unassembled WGS sequence"/>
</dbReference>
<dbReference type="InterPro" id="IPR043136">
    <property type="entry name" value="B30.2/SPRY_sf"/>
</dbReference>
<accession>L1J082</accession>
<dbReference type="RefSeq" id="XP_005828707.1">
    <property type="nucleotide sequence ID" value="XM_005828650.1"/>
</dbReference>
<keyword evidence="3" id="KW-1185">Reference proteome</keyword>
<dbReference type="KEGG" id="gtt:GUITHDRAFT_164286"/>
<proteinExistence type="predicted"/>
<dbReference type="Gene3D" id="2.60.120.920">
    <property type="match status" value="1"/>
</dbReference>
<dbReference type="PaxDb" id="55529-EKX41727"/>